<organism evidence="4 5">
    <name type="scientific">Koribacter versatilis (strain Ellin345)</name>
    <dbReference type="NCBI Taxonomy" id="204669"/>
    <lineage>
        <taxon>Bacteria</taxon>
        <taxon>Pseudomonadati</taxon>
        <taxon>Acidobacteriota</taxon>
        <taxon>Terriglobia</taxon>
        <taxon>Terriglobales</taxon>
        <taxon>Candidatus Korobacteraceae</taxon>
        <taxon>Candidatus Korobacter</taxon>
    </lineage>
</organism>
<feature type="region of interest" description="Disordered" evidence="1">
    <location>
        <begin position="146"/>
        <end position="173"/>
    </location>
</feature>
<evidence type="ECO:0000256" key="1">
    <source>
        <dbReference type="SAM" id="MobiDB-lite"/>
    </source>
</evidence>
<evidence type="ECO:0000256" key="2">
    <source>
        <dbReference type="SAM" id="SignalP"/>
    </source>
</evidence>
<sequence length="247" mass="26186">MRFIFILALTLGINYPAAFSQDKPEDGPRVFVTDSQSWETHAAAGGSGGNWGASSQGGARPQTAEIIKTFGERCPTVKVNNIEAKADYIVELDHEGGKGYLRHRNKVAVFEHASGDVIISKSTLSLGGSVQEACEAIQKHWSANEAKMRAATSNQGAPSTPANSTPAPPPAPELTKAATIKIAVASQPDGADIEIDAAFVGNTPSTVEATPGEHSVVVRKKGFKTWERKLKVNGGDIRLNAELEPDK</sequence>
<keyword evidence="5" id="KW-1185">Reference proteome</keyword>
<dbReference type="Pfam" id="PF08308">
    <property type="entry name" value="PEGA"/>
    <property type="match status" value="1"/>
</dbReference>
<evidence type="ECO:0000313" key="5">
    <source>
        <dbReference type="Proteomes" id="UP000002432"/>
    </source>
</evidence>
<dbReference type="eggNOG" id="COG0265">
    <property type="taxonomic scope" value="Bacteria"/>
</dbReference>
<protein>
    <submittedName>
        <fullName evidence="4">PEGA domain protein</fullName>
    </submittedName>
</protein>
<dbReference type="InterPro" id="IPR013229">
    <property type="entry name" value="PEGA"/>
</dbReference>
<dbReference type="EnsemblBacteria" id="ABF39084">
    <property type="protein sequence ID" value="ABF39084"/>
    <property type="gene ID" value="Acid345_0079"/>
</dbReference>
<proteinExistence type="predicted"/>
<reference evidence="4 5" key="1">
    <citation type="journal article" date="2009" name="Appl. Environ. Microbiol.">
        <title>Three genomes from the phylum Acidobacteria provide insight into the lifestyles of these microorganisms in soils.</title>
        <authorList>
            <person name="Ward N.L."/>
            <person name="Challacombe J.F."/>
            <person name="Janssen P.H."/>
            <person name="Henrissat B."/>
            <person name="Coutinho P.M."/>
            <person name="Wu M."/>
            <person name="Xie G."/>
            <person name="Haft D.H."/>
            <person name="Sait M."/>
            <person name="Badger J."/>
            <person name="Barabote R.D."/>
            <person name="Bradley B."/>
            <person name="Brettin T.S."/>
            <person name="Brinkac L.M."/>
            <person name="Bruce D."/>
            <person name="Creasy T."/>
            <person name="Daugherty S.C."/>
            <person name="Davidsen T.M."/>
            <person name="DeBoy R.T."/>
            <person name="Detter J.C."/>
            <person name="Dodson R.J."/>
            <person name="Durkin A.S."/>
            <person name="Ganapathy A."/>
            <person name="Gwinn-Giglio M."/>
            <person name="Han C.S."/>
            <person name="Khouri H."/>
            <person name="Kiss H."/>
            <person name="Kothari S.P."/>
            <person name="Madupu R."/>
            <person name="Nelson K.E."/>
            <person name="Nelson W.C."/>
            <person name="Paulsen I."/>
            <person name="Penn K."/>
            <person name="Ren Q."/>
            <person name="Rosovitz M.J."/>
            <person name="Selengut J.D."/>
            <person name="Shrivastava S."/>
            <person name="Sullivan S.A."/>
            <person name="Tapia R."/>
            <person name="Thompson L.S."/>
            <person name="Watkins K.L."/>
            <person name="Yang Q."/>
            <person name="Yu C."/>
            <person name="Zafar N."/>
            <person name="Zhou L."/>
            <person name="Kuske C.R."/>
        </authorList>
    </citation>
    <scope>NUCLEOTIDE SEQUENCE [LARGE SCALE GENOMIC DNA]</scope>
    <source>
        <strain evidence="4 5">Ellin345</strain>
    </source>
</reference>
<evidence type="ECO:0000259" key="3">
    <source>
        <dbReference type="Pfam" id="PF08308"/>
    </source>
</evidence>
<dbReference type="OrthoDB" id="117664at2"/>
<dbReference type="AlphaFoldDB" id="Q1IVL6"/>
<dbReference type="EMBL" id="CP000360">
    <property type="protein sequence ID" value="ABF39084.1"/>
    <property type="molecule type" value="Genomic_DNA"/>
</dbReference>
<dbReference type="HOGENOM" id="CLU_1123387_0_0_0"/>
<evidence type="ECO:0000313" key="4">
    <source>
        <dbReference type="EMBL" id="ABF39084.1"/>
    </source>
</evidence>
<dbReference type="STRING" id="204669.Acid345_0079"/>
<dbReference type="Proteomes" id="UP000002432">
    <property type="component" value="Chromosome"/>
</dbReference>
<gene>
    <name evidence="4" type="ordered locus">Acid345_0079</name>
</gene>
<feature type="domain" description="PEGA" evidence="3">
    <location>
        <begin position="181"/>
        <end position="245"/>
    </location>
</feature>
<accession>Q1IVL6</accession>
<feature type="signal peptide" evidence="2">
    <location>
        <begin position="1"/>
        <end position="20"/>
    </location>
</feature>
<keyword evidence="2" id="KW-0732">Signal</keyword>
<feature type="chain" id="PRO_5004192066" evidence="2">
    <location>
        <begin position="21"/>
        <end position="247"/>
    </location>
</feature>
<dbReference type="RefSeq" id="WP_011520886.1">
    <property type="nucleotide sequence ID" value="NC_008009.1"/>
</dbReference>
<dbReference type="KEGG" id="aba:Acid345_0079"/>
<name>Q1IVL6_KORVE</name>